<protein>
    <submittedName>
        <fullName evidence="2">Uncharacterized protein</fullName>
    </submittedName>
</protein>
<keyword evidence="3" id="KW-1185">Reference proteome</keyword>
<proteinExistence type="predicted"/>
<feature type="compositionally biased region" description="Polar residues" evidence="1">
    <location>
        <begin position="1"/>
        <end position="30"/>
    </location>
</feature>
<dbReference type="Proteomes" id="UP001497644">
    <property type="component" value="Chromosome 3"/>
</dbReference>
<feature type="region of interest" description="Disordered" evidence="1">
    <location>
        <begin position="1"/>
        <end position="78"/>
    </location>
</feature>
<accession>A0AAV2NN98</accession>
<reference evidence="2" key="1">
    <citation type="submission" date="2024-04" db="EMBL/GenBank/DDBJ databases">
        <authorList>
            <consortium name="Molecular Ecology Group"/>
        </authorList>
    </citation>
    <scope>NUCLEOTIDE SEQUENCE</scope>
</reference>
<organism evidence="2 3">
    <name type="scientific">Lasius platythorax</name>
    <dbReference type="NCBI Taxonomy" id="488582"/>
    <lineage>
        <taxon>Eukaryota</taxon>
        <taxon>Metazoa</taxon>
        <taxon>Ecdysozoa</taxon>
        <taxon>Arthropoda</taxon>
        <taxon>Hexapoda</taxon>
        <taxon>Insecta</taxon>
        <taxon>Pterygota</taxon>
        <taxon>Neoptera</taxon>
        <taxon>Endopterygota</taxon>
        <taxon>Hymenoptera</taxon>
        <taxon>Apocrita</taxon>
        <taxon>Aculeata</taxon>
        <taxon>Formicoidea</taxon>
        <taxon>Formicidae</taxon>
        <taxon>Formicinae</taxon>
        <taxon>Lasius</taxon>
        <taxon>Lasius</taxon>
    </lineage>
</organism>
<sequence>MSTSTPHVDQATQSDSDWEPTTRTSATQTEDAVDPAVREASPSYTPPGTPPTLRRARSAPIKPPKRSRTSRSRWGPAKFTRAEPVITYRDSALRCARMGAHARPNNRKTVACDDVRTGALLAGSRLQCIHRLHRTGRN</sequence>
<gene>
    <name evidence="2" type="ORF">LPLAT_LOCUS7272</name>
</gene>
<name>A0AAV2NN98_9HYME</name>
<dbReference type="EMBL" id="OZ034826">
    <property type="protein sequence ID" value="CAL1681127.1"/>
    <property type="molecule type" value="Genomic_DNA"/>
</dbReference>
<dbReference type="AlphaFoldDB" id="A0AAV2NN98"/>
<evidence type="ECO:0000313" key="2">
    <source>
        <dbReference type="EMBL" id="CAL1681127.1"/>
    </source>
</evidence>
<evidence type="ECO:0000256" key="1">
    <source>
        <dbReference type="SAM" id="MobiDB-lite"/>
    </source>
</evidence>
<evidence type="ECO:0000313" key="3">
    <source>
        <dbReference type="Proteomes" id="UP001497644"/>
    </source>
</evidence>